<feature type="domain" description="Heparan-alpha-glucosaminide N-acetyltransferase catalytic" evidence="2">
    <location>
        <begin position="11"/>
        <end position="234"/>
    </location>
</feature>
<sequence length="324" mass="35291">MSASTESRIGRIELIDLTRGLALVAMAIYHFTWDLEFFGYLQAGITGQGPLKWFARSIASSFLILVGISLILAHHRGIRWRAYLRRITVVAVAAAAITVATYFFTPDTYVFFGILHHIAVASLLALIFLQWPAGALVAIAALWFIIGGQYEPPAFSDPALLWAGLSPVLPRSNDYVPLFPWFGMVLLGMALAKASLRSGVVETLAQRSTREIPGARGLRFIGRHSLITYLVHQPVLIAIVFVFSLVFPAPEVSPETQFMESCARSCSEQSGAEYCTAFCSCAVETLSADGLFESVYKGEITQESDPRVAAVSQQCSFEAGANGN</sequence>
<dbReference type="Pfam" id="PF07786">
    <property type="entry name" value="HGSNAT_cat"/>
    <property type="match status" value="1"/>
</dbReference>
<organism evidence="3 4">
    <name type="scientific">Oricola cellulosilytica</name>
    <dbReference type="NCBI Taxonomy" id="1429082"/>
    <lineage>
        <taxon>Bacteria</taxon>
        <taxon>Pseudomonadati</taxon>
        <taxon>Pseudomonadota</taxon>
        <taxon>Alphaproteobacteria</taxon>
        <taxon>Hyphomicrobiales</taxon>
        <taxon>Ahrensiaceae</taxon>
        <taxon>Oricola</taxon>
    </lineage>
</organism>
<comment type="caution">
    <text evidence="3">The sequence shown here is derived from an EMBL/GenBank/DDBJ whole genome shotgun (WGS) entry which is preliminary data.</text>
</comment>
<dbReference type="OrthoDB" id="9807591at2"/>
<feature type="transmembrane region" description="Helical" evidence="1">
    <location>
        <begin position="136"/>
        <end position="155"/>
    </location>
</feature>
<evidence type="ECO:0000256" key="1">
    <source>
        <dbReference type="SAM" id="Phobius"/>
    </source>
</evidence>
<feature type="transmembrane region" description="Helical" evidence="1">
    <location>
        <begin position="53"/>
        <end position="72"/>
    </location>
</feature>
<feature type="transmembrane region" description="Helical" evidence="1">
    <location>
        <begin position="12"/>
        <end position="33"/>
    </location>
</feature>
<keyword evidence="4" id="KW-1185">Reference proteome</keyword>
<dbReference type="RefSeq" id="WP_131570269.1">
    <property type="nucleotide sequence ID" value="NZ_JAINFK010000005.1"/>
</dbReference>
<evidence type="ECO:0000313" key="4">
    <source>
        <dbReference type="Proteomes" id="UP000291301"/>
    </source>
</evidence>
<keyword evidence="1" id="KW-0812">Transmembrane</keyword>
<reference evidence="3 4" key="1">
    <citation type="journal article" date="2015" name="Antonie Van Leeuwenhoek">
        <title>Oricola cellulosilytica gen. nov., sp. nov., a cellulose-degrading bacterium of the family Phyllobacteriaceae isolated from surface seashore water, and emended descriptions of Mesorhizobium loti and Phyllobacterium myrsinacearum.</title>
        <authorList>
            <person name="Hameed A."/>
            <person name="Shahina M."/>
            <person name="Lai W.A."/>
            <person name="Lin S.Y."/>
            <person name="Young L.S."/>
            <person name="Liu Y.C."/>
            <person name="Hsu Y.H."/>
            <person name="Young C.C."/>
        </authorList>
    </citation>
    <scope>NUCLEOTIDE SEQUENCE [LARGE SCALE GENOMIC DNA]</scope>
    <source>
        <strain evidence="3 4">KCTC 52183</strain>
    </source>
</reference>
<evidence type="ECO:0000313" key="3">
    <source>
        <dbReference type="EMBL" id="TCD13240.1"/>
    </source>
</evidence>
<dbReference type="AlphaFoldDB" id="A0A4R0P886"/>
<accession>A0A4R0P886</accession>
<feature type="transmembrane region" description="Helical" evidence="1">
    <location>
        <begin position="84"/>
        <end position="104"/>
    </location>
</feature>
<feature type="transmembrane region" description="Helical" evidence="1">
    <location>
        <begin position="110"/>
        <end position="129"/>
    </location>
</feature>
<dbReference type="InterPro" id="IPR012429">
    <property type="entry name" value="HGSNAT_cat"/>
</dbReference>
<dbReference type="EMBL" id="SJST01000006">
    <property type="protein sequence ID" value="TCD13240.1"/>
    <property type="molecule type" value="Genomic_DNA"/>
</dbReference>
<gene>
    <name evidence="3" type="ORF">E0D97_14680</name>
</gene>
<feature type="transmembrane region" description="Helical" evidence="1">
    <location>
        <begin position="226"/>
        <end position="247"/>
    </location>
</feature>
<keyword evidence="1" id="KW-1133">Transmembrane helix</keyword>
<dbReference type="Proteomes" id="UP000291301">
    <property type="component" value="Unassembled WGS sequence"/>
</dbReference>
<evidence type="ECO:0000259" key="2">
    <source>
        <dbReference type="Pfam" id="PF07786"/>
    </source>
</evidence>
<protein>
    <submittedName>
        <fullName evidence="3">DUF1624 domain-containing protein</fullName>
    </submittedName>
</protein>
<feature type="transmembrane region" description="Helical" evidence="1">
    <location>
        <begin position="175"/>
        <end position="192"/>
    </location>
</feature>
<proteinExistence type="predicted"/>
<keyword evidence="1" id="KW-0472">Membrane</keyword>
<name>A0A4R0P886_9HYPH</name>